<dbReference type="GO" id="GO:0050385">
    <property type="term" value="F:ureidoglycolate lyase activity"/>
    <property type="evidence" value="ECO:0007669"/>
    <property type="project" value="UniProtKB-EC"/>
</dbReference>
<dbReference type="InterPro" id="IPR007247">
    <property type="entry name" value="Ureidogly_lyase"/>
</dbReference>
<gene>
    <name evidence="5" type="ORF">UFOPK4354_01545</name>
</gene>
<keyword evidence="3" id="KW-0456">Lyase</keyword>
<dbReference type="GO" id="GO:0004848">
    <property type="term" value="F:ureidoglycolate hydrolase activity"/>
    <property type="evidence" value="ECO:0007669"/>
    <property type="project" value="InterPro"/>
</dbReference>
<keyword evidence="2" id="KW-0659">Purine metabolism</keyword>
<evidence type="ECO:0000256" key="1">
    <source>
        <dbReference type="ARBA" id="ARBA00011738"/>
    </source>
</evidence>
<dbReference type="AlphaFoldDB" id="A0A6J7UUS0"/>
<dbReference type="GO" id="GO:0006144">
    <property type="term" value="P:purine nucleobase metabolic process"/>
    <property type="evidence" value="ECO:0007669"/>
    <property type="project" value="UniProtKB-KW"/>
</dbReference>
<proteinExistence type="predicted"/>
<dbReference type="InterPro" id="IPR024060">
    <property type="entry name" value="Ureidoglycolate_lyase_dom_sf"/>
</dbReference>
<dbReference type="SUPFAM" id="SSF51182">
    <property type="entry name" value="RmlC-like cupins"/>
    <property type="match status" value="1"/>
</dbReference>
<evidence type="ECO:0000256" key="4">
    <source>
        <dbReference type="ARBA" id="ARBA00047684"/>
    </source>
</evidence>
<protein>
    <submittedName>
        <fullName evidence="5">Unannotated protein</fullName>
    </submittedName>
</protein>
<evidence type="ECO:0000256" key="3">
    <source>
        <dbReference type="ARBA" id="ARBA00023239"/>
    </source>
</evidence>
<reference evidence="5" key="1">
    <citation type="submission" date="2020-05" db="EMBL/GenBank/DDBJ databases">
        <authorList>
            <person name="Chiriac C."/>
            <person name="Salcher M."/>
            <person name="Ghai R."/>
            <person name="Kavagutti S V."/>
        </authorList>
    </citation>
    <scope>NUCLEOTIDE SEQUENCE</scope>
</reference>
<sequence>MIGLATPPEDLESWLLSGSSPEQVLLWHMNYHPDGGQLFASLDGKPFLVPAVPVGPDPDLSQAVAIRSDGSVGICLRAGVWHDGVYPESGDGEFLTRQGAVHARVSASLATEFGCLLRVPLLRAG</sequence>
<dbReference type="GO" id="GO:0000256">
    <property type="term" value="P:allantoin catabolic process"/>
    <property type="evidence" value="ECO:0007669"/>
    <property type="project" value="InterPro"/>
</dbReference>
<evidence type="ECO:0000313" key="5">
    <source>
        <dbReference type="EMBL" id="CAB5068556.1"/>
    </source>
</evidence>
<comment type="subunit">
    <text evidence="1">Homodimer.</text>
</comment>
<accession>A0A6J7UUS0</accession>
<dbReference type="Gene3D" id="2.60.120.480">
    <property type="entry name" value="Ureidoglycolate hydrolase"/>
    <property type="match status" value="1"/>
</dbReference>
<name>A0A6J7UUS0_9ZZZZ</name>
<organism evidence="5">
    <name type="scientific">freshwater metagenome</name>
    <dbReference type="NCBI Taxonomy" id="449393"/>
    <lineage>
        <taxon>unclassified sequences</taxon>
        <taxon>metagenomes</taxon>
        <taxon>ecological metagenomes</taxon>
    </lineage>
</organism>
<dbReference type="InterPro" id="IPR011051">
    <property type="entry name" value="RmlC_Cupin_sf"/>
</dbReference>
<comment type="catalytic activity">
    <reaction evidence="4">
        <text>(S)-ureidoglycolate = urea + glyoxylate</text>
        <dbReference type="Rhea" id="RHEA:11304"/>
        <dbReference type="ChEBI" id="CHEBI:16199"/>
        <dbReference type="ChEBI" id="CHEBI:36655"/>
        <dbReference type="ChEBI" id="CHEBI:57296"/>
        <dbReference type="EC" id="4.3.2.3"/>
    </reaction>
</comment>
<dbReference type="Pfam" id="PF04115">
    <property type="entry name" value="Ureidogly_lyase"/>
    <property type="match status" value="1"/>
</dbReference>
<evidence type="ECO:0000256" key="2">
    <source>
        <dbReference type="ARBA" id="ARBA00022631"/>
    </source>
</evidence>
<dbReference type="EMBL" id="CAFBQW010000206">
    <property type="protein sequence ID" value="CAB5068556.1"/>
    <property type="molecule type" value="Genomic_DNA"/>
</dbReference>